<dbReference type="STRING" id="1035195.HMPREF9997_01842"/>
<protein>
    <submittedName>
        <fullName evidence="1">Uncharacterized protein</fullName>
    </submittedName>
</protein>
<organism evidence="1 2">
    <name type="scientific">Corynebacterium durum F0235</name>
    <dbReference type="NCBI Taxonomy" id="1035195"/>
    <lineage>
        <taxon>Bacteria</taxon>
        <taxon>Bacillati</taxon>
        <taxon>Actinomycetota</taxon>
        <taxon>Actinomycetes</taxon>
        <taxon>Mycobacteriales</taxon>
        <taxon>Corynebacteriaceae</taxon>
        <taxon>Corynebacterium</taxon>
    </lineage>
</organism>
<dbReference type="Proteomes" id="UP000010445">
    <property type="component" value="Unassembled WGS sequence"/>
</dbReference>
<sequence length="121" mass="13082">MDSFTRKLIREFVVPVPYLAPFVSFEQTTFHVGGSPETVAAIGTKWVNFGQQATAAAAALRAINDGGYIGTEGEKYKELVNSQLPGHLDVTGKAHEAVGNAINKYFHALTDCLSKMAARPR</sequence>
<dbReference type="AlphaFoldDB" id="L1MEM8"/>
<name>L1MEM8_9CORY</name>
<gene>
    <name evidence="1" type="ORF">HMPREF9997_01842</name>
</gene>
<comment type="caution">
    <text evidence="1">The sequence shown here is derived from an EMBL/GenBank/DDBJ whole genome shotgun (WGS) entry which is preliminary data.</text>
</comment>
<dbReference type="HOGENOM" id="CLU_2034125_0_0_11"/>
<keyword evidence="2" id="KW-1185">Reference proteome</keyword>
<accession>L1MEM8</accession>
<reference evidence="1 2" key="1">
    <citation type="submission" date="2012-05" db="EMBL/GenBank/DDBJ databases">
        <authorList>
            <person name="Weinstock G."/>
            <person name="Sodergren E."/>
            <person name="Lobos E.A."/>
            <person name="Fulton L."/>
            <person name="Fulton R."/>
            <person name="Courtney L."/>
            <person name="Fronick C."/>
            <person name="O'Laughlin M."/>
            <person name="Godfrey J."/>
            <person name="Wilson R.M."/>
            <person name="Miner T."/>
            <person name="Farmer C."/>
            <person name="Delehaunty K."/>
            <person name="Cordes M."/>
            <person name="Minx P."/>
            <person name="Tomlinson C."/>
            <person name="Chen J."/>
            <person name="Wollam A."/>
            <person name="Pepin K.H."/>
            <person name="Bhonagiri V."/>
            <person name="Zhang X."/>
            <person name="Suruliraj S."/>
            <person name="Warren W."/>
            <person name="Mitreva M."/>
            <person name="Mardis E.R."/>
            <person name="Wilson R.K."/>
        </authorList>
    </citation>
    <scope>NUCLEOTIDE SEQUENCE [LARGE SCALE GENOMIC DNA]</scope>
    <source>
        <strain evidence="1 2">F0235</strain>
    </source>
</reference>
<dbReference type="PATRIC" id="fig|1035195.3.peg.1666"/>
<evidence type="ECO:0000313" key="2">
    <source>
        <dbReference type="Proteomes" id="UP000010445"/>
    </source>
</evidence>
<dbReference type="EMBL" id="AMEM01000024">
    <property type="protein sequence ID" value="EKX89371.1"/>
    <property type="molecule type" value="Genomic_DNA"/>
</dbReference>
<proteinExistence type="predicted"/>
<evidence type="ECO:0000313" key="1">
    <source>
        <dbReference type="EMBL" id="EKX89371.1"/>
    </source>
</evidence>